<protein>
    <recommendedName>
        <fullName evidence="3">SRPBCC domain-containing protein</fullName>
    </recommendedName>
</protein>
<dbReference type="OrthoDB" id="509124at2759"/>
<dbReference type="Gene3D" id="3.30.530.20">
    <property type="match status" value="1"/>
</dbReference>
<proteinExistence type="predicted"/>
<evidence type="ECO:0000313" key="2">
    <source>
        <dbReference type="Proteomes" id="UP000565441"/>
    </source>
</evidence>
<dbReference type="CDD" id="cd07822">
    <property type="entry name" value="SRPBCC_4"/>
    <property type="match status" value="1"/>
</dbReference>
<sequence length="178" mass="20043">MSAVNSNLPPQAENGVFSVSSSILIDAPREKVWSILLDFPSYKEWNPFVRGQTIVDKSGNPLPDQTPAQGQYLLIAPVHLPPTMDEPGWFQKQSAFELITTLDHENYRVAWANIALPKFLLFAERWQALSVVDGKTKYETTEVFGGIFAYLVKFFMHQKLVLGFNAQAEGLKKQAERA</sequence>
<dbReference type="PANTHER" id="PTHR36166:SF1">
    <property type="entry name" value="SRPBCC DOMAIN-CONTAINING PROTEIN"/>
    <property type="match status" value="1"/>
</dbReference>
<accession>A0A8H5H432</accession>
<dbReference type="SUPFAM" id="SSF55961">
    <property type="entry name" value="Bet v1-like"/>
    <property type="match status" value="1"/>
</dbReference>
<dbReference type="AlphaFoldDB" id="A0A8H5H432"/>
<dbReference type="InterPro" id="IPR019587">
    <property type="entry name" value="Polyketide_cyclase/dehydratase"/>
</dbReference>
<keyword evidence="2" id="KW-1185">Reference proteome</keyword>
<reference evidence="1 2" key="1">
    <citation type="journal article" date="2020" name="ISME J.">
        <title>Uncovering the hidden diversity of litter-decomposition mechanisms in mushroom-forming fungi.</title>
        <authorList>
            <person name="Floudas D."/>
            <person name="Bentzer J."/>
            <person name="Ahren D."/>
            <person name="Johansson T."/>
            <person name="Persson P."/>
            <person name="Tunlid A."/>
        </authorList>
    </citation>
    <scope>NUCLEOTIDE SEQUENCE [LARGE SCALE GENOMIC DNA]</scope>
    <source>
        <strain evidence="1 2">CBS 661.87</strain>
    </source>
</reference>
<comment type="caution">
    <text evidence="1">The sequence shown here is derived from an EMBL/GenBank/DDBJ whole genome shotgun (WGS) entry which is preliminary data.</text>
</comment>
<evidence type="ECO:0008006" key="3">
    <source>
        <dbReference type="Google" id="ProtNLM"/>
    </source>
</evidence>
<name>A0A8H5H432_9AGAR</name>
<gene>
    <name evidence="1" type="ORF">D9615_007668</name>
</gene>
<organism evidence="1 2">
    <name type="scientific">Tricholomella constricta</name>
    <dbReference type="NCBI Taxonomy" id="117010"/>
    <lineage>
        <taxon>Eukaryota</taxon>
        <taxon>Fungi</taxon>
        <taxon>Dikarya</taxon>
        <taxon>Basidiomycota</taxon>
        <taxon>Agaricomycotina</taxon>
        <taxon>Agaricomycetes</taxon>
        <taxon>Agaricomycetidae</taxon>
        <taxon>Agaricales</taxon>
        <taxon>Tricholomatineae</taxon>
        <taxon>Lyophyllaceae</taxon>
        <taxon>Tricholomella</taxon>
    </lineage>
</organism>
<dbReference type="EMBL" id="JAACJP010000030">
    <property type="protein sequence ID" value="KAF5376050.1"/>
    <property type="molecule type" value="Genomic_DNA"/>
</dbReference>
<evidence type="ECO:0000313" key="1">
    <source>
        <dbReference type="EMBL" id="KAF5376050.1"/>
    </source>
</evidence>
<dbReference type="InterPro" id="IPR023393">
    <property type="entry name" value="START-like_dom_sf"/>
</dbReference>
<dbReference type="PANTHER" id="PTHR36166">
    <property type="entry name" value="CHROMOSOME 9, WHOLE GENOME SHOTGUN SEQUENCE"/>
    <property type="match status" value="1"/>
</dbReference>
<dbReference type="Proteomes" id="UP000565441">
    <property type="component" value="Unassembled WGS sequence"/>
</dbReference>
<dbReference type="Pfam" id="PF10604">
    <property type="entry name" value="Polyketide_cyc2"/>
    <property type="match status" value="1"/>
</dbReference>